<keyword evidence="1" id="KW-0472">Membrane</keyword>
<evidence type="ECO:0008006" key="5">
    <source>
        <dbReference type="Google" id="ProtNLM"/>
    </source>
</evidence>
<dbReference type="InterPro" id="IPR029377">
    <property type="entry name" value="TMEM220"/>
</dbReference>
<gene>
    <name evidence="3" type="ORF">GIB67_040825</name>
</gene>
<accession>A0A7J7P4Y4</accession>
<protein>
    <recommendedName>
        <fullName evidence="5">Transmembrane protein 220</fullName>
    </recommendedName>
</protein>
<evidence type="ECO:0000256" key="2">
    <source>
        <dbReference type="SAM" id="SignalP"/>
    </source>
</evidence>
<feature type="chain" id="PRO_5029747913" description="Transmembrane protein 220" evidence="2">
    <location>
        <begin position="26"/>
        <end position="131"/>
    </location>
</feature>
<feature type="signal peptide" evidence="2">
    <location>
        <begin position="1"/>
        <end position="25"/>
    </location>
</feature>
<sequence length="131" mass="14864">MAEEPTKVFRLCSLLMSCLFAYSAAVQLNDPDWYLWIPLYTSASAVNLQFIITISTRRKLAKFGFCVGLFLFFKVMIEQYYYVGSEFWSLDLNERIVREKLGSGIVVISMFLHLQSSSSSSSAINKVDFGG</sequence>
<feature type="transmembrane region" description="Helical" evidence="1">
    <location>
        <begin position="63"/>
        <end position="82"/>
    </location>
</feature>
<name>A0A7J7P4Y4_9MAGN</name>
<feature type="transmembrane region" description="Helical" evidence="1">
    <location>
        <begin position="33"/>
        <end position="51"/>
    </location>
</feature>
<reference evidence="3 4" key="1">
    <citation type="journal article" date="2020" name="IScience">
        <title>Genome Sequencing of the Endangered Kingdonia uniflora (Circaeasteraceae, Ranunculales) Reveals Potential Mechanisms of Evolutionary Specialization.</title>
        <authorList>
            <person name="Sun Y."/>
            <person name="Deng T."/>
            <person name="Zhang A."/>
            <person name="Moore M.J."/>
            <person name="Landis J.B."/>
            <person name="Lin N."/>
            <person name="Zhang H."/>
            <person name="Zhang X."/>
            <person name="Huang J."/>
            <person name="Zhang X."/>
            <person name="Sun H."/>
            <person name="Wang H."/>
        </authorList>
    </citation>
    <scope>NUCLEOTIDE SEQUENCE [LARGE SCALE GENOMIC DNA]</scope>
    <source>
        <strain evidence="3">TB1705</strain>
        <tissue evidence="3">Leaf</tissue>
    </source>
</reference>
<keyword evidence="4" id="KW-1185">Reference proteome</keyword>
<evidence type="ECO:0000313" key="4">
    <source>
        <dbReference type="Proteomes" id="UP000541444"/>
    </source>
</evidence>
<dbReference type="OrthoDB" id="9924288at2759"/>
<evidence type="ECO:0000313" key="3">
    <source>
        <dbReference type="EMBL" id="KAF6174332.1"/>
    </source>
</evidence>
<dbReference type="Proteomes" id="UP000541444">
    <property type="component" value="Unassembled WGS sequence"/>
</dbReference>
<proteinExistence type="predicted"/>
<dbReference type="PANTHER" id="PTHR34262">
    <property type="entry name" value="TRANSMEMBRANE PROTEIN 220"/>
    <property type="match status" value="1"/>
</dbReference>
<keyword evidence="2" id="KW-0732">Signal</keyword>
<comment type="caution">
    <text evidence="3">The sequence shown here is derived from an EMBL/GenBank/DDBJ whole genome shotgun (WGS) entry which is preliminary data.</text>
</comment>
<dbReference type="PANTHER" id="PTHR34262:SF1">
    <property type="entry name" value="TRANSMEMBRANE PROTEIN 220"/>
    <property type="match status" value="1"/>
</dbReference>
<dbReference type="Pfam" id="PF15071">
    <property type="entry name" value="TMEM220"/>
    <property type="match status" value="1"/>
</dbReference>
<organism evidence="3 4">
    <name type="scientific">Kingdonia uniflora</name>
    <dbReference type="NCBI Taxonomy" id="39325"/>
    <lineage>
        <taxon>Eukaryota</taxon>
        <taxon>Viridiplantae</taxon>
        <taxon>Streptophyta</taxon>
        <taxon>Embryophyta</taxon>
        <taxon>Tracheophyta</taxon>
        <taxon>Spermatophyta</taxon>
        <taxon>Magnoliopsida</taxon>
        <taxon>Ranunculales</taxon>
        <taxon>Circaeasteraceae</taxon>
        <taxon>Kingdonia</taxon>
    </lineage>
</organism>
<evidence type="ECO:0000256" key="1">
    <source>
        <dbReference type="SAM" id="Phobius"/>
    </source>
</evidence>
<keyword evidence="1" id="KW-0812">Transmembrane</keyword>
<dbReference type="EMBL" id="JACGCM010000276">
    <property type="protein sequence ID" value="KAF6174332.1"/>
    <property type="molecule type" value="Genomic_DNA"/>
</dbReference>
<keyword evidence="1" id="KW-1133">Transmembrane helix</keyword>
<dbReference type="AlphaFoldDB" id="A0A7J7P4Y4"/>